<protein>
    <submittedName>
        <fullName evidence="2">Uncharacterized protein</fullName>
    </submittedName>
</protein>
<dbReference type="EMBL" id="FJUW01000098">
    <property type="protein sequence ID" value="CZT13772.1"/>
    <property type="molecule type" value="Genomic_DNA"/>
</dbReference>
<organism evidence="2 3">
    <name type="scientific">Rhynchosporium graminicola</name>
    <dbReference type="NCBI Taxonomy" id="2792576"/>
    <lineage>
        <taxon>Eukaryota</taxon>
        <taxon>Fungi</taxon>
        <taxon>Dikarya</taxon>
        <taxon>Ascomycota</taxon>
        <taxon>Pezizomycotina</taxon>
        <taxon>Leotiomycetes</taxon>
        <taxon>Helotiales</taxon>
        <taxon>Ploettnerulaceae</taxon>
        <taxon>Rhynchosporium</taxon>
    </lineage>
</organism>
<proteinExistence type="predicted"/>
<feature type="region of interest" description="Disordered" evidence="1">
    <location>
        <begin position="1"/>
        <end position="39"/>
    </location>
</feature>
<evidence type="ECO:0000313" key="2">
    <source>
        <dbReference type="EMBL" id="CZT13772.1"/>
    </source>
</evidence>
<evidence type="ECO:0000256" key="1">
    <source>
        <dbReference type="SAM" id="MobiDB-lite"/>
    </source>
</evidence>
<reference evidence="3" key="1">
    <citation type="submission" date="2016-03" db="EMBL/GenBank/DDBJ databases">
        <authorList>
            <person name="Ploux O."/>
        </authorList>
    </citation>
    <scope>NUCLEOTIDE SEQUENCE [LARGE SCALE GENOMIC DNA]</scope>
    <source>
        <strain evidence="3">UK7</strain>
    </source>
</reference>
<gene>
    <name evidence="2" type="ORF">RCO7_15266</name>
</gene>
<name>A0A1E1LTE6_9HELO</name>
<feature type="compositionally biased region" description="Polar residues" evidence="1">
    <location>
        <begin position="29"/>
        <end position="39"/>
    </location>
</feature>
<feature type="compositionally biased region" description="Basic residues" evidence="1">
    <location>
        <begin position="10"/>
        <end position="23"/>
    </location>
</feature>
<sequence length="39" mass="4387">MPEHLAARNHPSRLHPSSAKKVRFWTSRGGATTDTRNSK</sequence>
<evidence type="ECO:0000313" key="3">
    <source>
        <dbReference type="Proteomes" id="UP000178129"/>
    </source>
</evidence>
<accession>A0A1E1LTE6</accession>
<dbReference type="Proteomes" id="UP000178129">
    <property type="component" value="Unassembled WGS sequence"/>
</dbReference>
<comment type="caution">
    <text evidence="2">The sequence shown here is derived from an EMBL/GenBank/DDBJ whole genome shotgun (WGS) entry which is preliminary data.</text>
</comment>
<dbReference type="InParanoid" id="A0A1E1LTE6"/>
<dbReference type="AlphaFoldDB" id="A0A1E1LTE6"/>
<keyword evidence="3" id="KW-1185">Reference proteome</keyword>